<name>A0ACB8U887_9APHY</name>
<sequence length="867" mass="95381">MSSFSLTTSPNSSRQGRSDPGRIAPFLTNVVTHHGQLTLIPPQNVGRIKKGGKKNLERARTERRRDTEEQRFNIAAPASPRRVHNSERNPRAPPAAPPRFSRDTMIPDYPPPSFQEAMMTPPFIPPPPVDVQENQVPTSCNVDEHPSSAQETSREEVSPTTSLPPASPSPSPSPSTDIATVHTPSQPLTLRTEIIPDADHESPQSHGRGSSSGSDNGSEDSSIELVNLDTDGYDQEQRLRGPLRCRANRIHRRQHCKEPHGVHTPRQVSHLSIDVDDSHDRCSRCGSHKPSDCNEPADQTSDSGGSHSPPSSPKGSKWKRLFVPTGGHVSDAVPMSPAISTPKSPRFGFLPAALASTLTLTAPIQPSPSKPFTNPINHSQKKEPSVMRRIFSPKGKEREGYNISERRNPRDSADWEFIDNKEIAPVEENDIEEHPHLESLAEEESPSKRSFDSRAGLATNARESEREYPLHSQMQSRRETIDHPAFLTRHVRHPPLALNPFPMFSANSSVVSLPLAATAHERLQPENAPLPSTNTVGDLVQESPSLARRQTLSTSHASPSVVWLPLITNDNGSVAVAGAPMVPTTSSPIYGTPPRMSPRFGQEGNAGHLYSRIRSASSAFGSSRRPPHVVTSPLAFSVIPDHEPEDQSPSPTFTESPAQDSPCHSSDFLQAQILRSPASTSTLGSMNTNESYSSPTTPNRHYSGRPLPRLPGPSHPFERAGHTPLFRPNFLPDHVSFAPYPQVSDLDVFAAQVVDDDHDGRRYEDLLRIAEMAGPALSPHEYNEDMSPLPASGRVKLKRRRVMKDGRVKLKLTLMETVVDKCSICLSQFKEEEVACLGTNCPHAFHEYCLKRWVSIRRSCPLCRADI</sequence>
<gene>
    <name evidence="1" type="ORF">BDY19DRAFT_939900</name>
</gene>
<dbReference type="EMBL" id="MU274908">
    <property type="protein sequence ID" value="KAI0090374.1"/>
    <property type="molecule type" value="Genomic_DNA"/>
</dbReference>
<evidence type="ECO:0000313" key="2">
    <source>
        <dbReference type="Proteomes" id="UP001055072"/>
    </source>
</evidence>
<reference evidence="1" key="1">
    <citation type="journal article" date="2021" name="Environ. Microbiol.">
        <title>Gene family expansions and transcriptome signatures uncover fungal adaptations to wood decay.</title>
        <authorList>
            <person name="Hage H."/>
            <person name="Miyauchi S."/>
            <person name="Viragh M."/>
            <person name="Drula E."/>
            <person name="Min B."/>
            <person name="Chaduli D."/>
            <person name="Navarro D."/>
            <person name="Favel A."/>
            <person name="Norest M."/>
            <person name="Lesage-Meessen L."/>
            <person name="Balint B."/>
            <person name="Merenyi Z."/>
            <person name="de Eugenio L."/>
            <person name="Morin E."/>
            <person name="Martinez A.T."/>
            <person name="Baldrian P."/>
            <person name="Stursova M."/>
            <person name="Martinez M.J."/>
            <person name="Novotny C."/>
            <person name="Magnuson J.K."/>
            <person name="Spatafora J.W."/>
            <person name="Maurice S."/>
            <person name="Pangilinan J."/>
            <person name="Andreopoulos W."/>
            <person name="LaButti K."/>
            <person name="Hundley H."/>
            <person name="Na H."/>
            <person name="Kuo A."/>
            <person name="Barry K."/>
            <person name="Lipzen A."/>
            <person name="Henrissat B."/>
            <person name="Riley R."/>
            <person name="Ahrendt S."/>
            <person name="Nagy L.G."/>
            <person name="Grigoriev I.V."/>
            <person name="Martin F."/>
            <person name="Rosso M.N."/>
        </authorList>
    </citation>
    <scope>NUCLEOTIDE SEQUENCE</scope>
    <source>
        <strain evidence="1">CBS 384.51</strain>
    </source>
</reference>
<accession>A0ACB8U887</accession>
<dbReference type="Proteomes" id="UP001055072">
    <property type="component" value="Unassembled WGS sequence"/>
</dbReference>
<evidence type="ECO:0000313" key="1">
    <source>
        <dbReference type="EMBL" id="KAI0090374.1"/>
    </source>
</evidence>
<organism evidence="1 2">
    <name type="scientific">Irpex rosettiformis</name>
    <dbReference type="NCBI Taxonomy" id="378272"/>
    <lineage>
        <taxon>Eukaryota</taxon>
        <taxon>Fungi</taxon>
        <taxon>Dikarya</taxon>
        <taxon>Basidiomycota</taxon>
        <taxon>Agaricomycotina</taxon>
        <taxon>Agaricomycetes</taxon>
        <taxon>Polyporales</taxon>
        <taxon>Irpicaceae</taxon>
        <taxon>Irpex</taxon>
    </lineage>
</organism>
<proteinExistence type="predicted"/>
<keyword evidence="2" id="KW-1185">Reference proteome</keyword>
<comment type="caution">
    <text evidence="1">The sequence shown here is derived from an EMBL/GenBank/DDBJ whole genome shotgun (WGS) entry which is preliminary data.</text>
</comment>
<protein>
    <submittedName>
        <fullName evidence="1">Uncharacterized protein</fullName>
    </submittedName>
</protein>